<reference evidence="13 14" key="1">
    <citation type="journal article" date="2015" name="Genome Biol. Evol.">
        <title>Phylogenomic analyses indicate that early fungi evolved digesting cell walls of algal ancestors of land plants.</title>
        <authorList>
            <person name="Chang Y."/>
            <person name="Wang S."/>
            <person name="Sekimoto S."/>
            <person name="Aerts A.L."/>
            <person name="Choi C."/>
            <person name="Clum A."/>
            <person name="LaButti K.M."/>
            <person name="Lindquist E.A."/>
            <person name="Yee Ngan C."/>
            <person name="Ohm R.A."/>
            <person name="Salamov A.A."/>
            <person name="Grigoriev I.V."/>
            <person name="Spatafora J.W."/>
            <person name="Berbee M.L."/>
        </authorList>
    </citation>
    <scope>NUCLEOTIDE SEQUENCE [LARGE SCALE GENOMIC DNA]</scope>
    <source>
        <strain evidence="13 14">NRRL 28638</strain>
    </source>
</reference>
<evidence type="ECO:0000256" key="1">
    <source>
        <dbReference type="ARBA" id="ARBA00001966"/>
    </source>
</evidence>
<evidence type="ECO:0000256" key="10">
    <source>
        <dbReference type="HAMAP-Rule" id="MF_03115"/>
    </source>
</evidence>
<evidence type="ECO:0000313" key="14">
    <source>
        <dbReference type="Proteomes" id="UP000070444"/>
    </source>
</evidence>
<proteinExistence type="inferred from homology"/>
<feature type="domain" description="Anamorsin C-terminal" evidence="11">
    <location>
        <begin position="206"/>
        <end position="273"/>
    </location>
</feature>
<dbReference type="OMA" id="RECGTAT"/>
<feature type="short sequence motif" description="Cx2C motif 1" evidence="10">
    <location>
        <begin position="244"/>
        <end position="247"/>
    </location>
</feature>
<dbReference type="Pfam" id="PF05093">
    <property type="entry name" value="CIAPIN1"/>
    <property type="match status" value="1"/>
</dbReference>
<evidence type="ECO:0000256" key="8">
    <source>
        <dbReference type="ARBA" id="ARBA00023014"/>
    </source>
</evidence>
<dbReference type="Proteomes" id="UP000070444">
    <property type="component" value="Unassembled WGS sequence"/>
</dbReference>
<dbReference type="PANTHER" id="PTHR13273:SF14">
    <property type="entry name" value="ANAMORSIN"/>
    <property type="match status" value="1"/>
</dbReference>
<dbReference type="GO" id="GO:0051537">
    <property type="term" value="F:2 iron, 2 sulfur cluster binding"/>
    <property type="evidence" value="ECO:0007669"/>
    <property type="project" value="UniProtKB-UniRule"/>
</dbReference>
<evidence type="ECO:0000256" key="9">
    <source>
        <dbReference type="ARBA" id="ARBA00023128"/>
    </source>
</evidence>
<protein>
    <submittedName>
        <fullName evidence="13">DUF689-domain-containing protein</fullName>
    </submittedName>
</protein>
<dbReference type="PANTHER" id="PTHR13273">
    <property type="entry name" value="ANAMORSIN"/>
    <property type="match status" value="1"/>
</dbReference>
<dbReference type="EMBL" id="KQ964433">
    <property type="protein sequence ID" value="KXN73655.1"/>
    <property type="molecule type" value="Genomic_DNA"/>
</dbReference>
<dbReference type="GO" id="GO:0005758">
    <property type="term" value="C:mitochondrial intermembrane space"/>
    <property type="evidence" value="ECO:0007669"/>
    <property type="project" value="UniProtKB-SubCell"/>
</dbReference>
<dbReference type="InterPro" id="IPR049011">
    <property type="entry name" value="Anamorsin_N_metazoan"/>
</dbReference>
<name>A0A137PFA3_CONC2</name>
<evidence type="ECO:0000256" key="5">
    <source>
        <dbReference type="ARBA" id="ARBA00022714"/>
    </source>
</evidence>
<comment type="subcellular location">
    <subcellularLocation>
        <location evidence="10">Cytoplasm</location>
    </subcellularLocation>
    <subcellularLocation>
        <location evidence="10">Mitochondrion intermembrane space</location>
    </subcellularLocation>
</comment>
<keyword evidence="7 10" id="KW-0408">Iron</keyword>
<gene>
    <name evidence="13" type="ORF">CONCODRAFT_77236</name>
</gene>
<dbReference type="GO" id="GO:0009055">
    <property type="term" value="F:electron transfer activity"/>
    <property type="evidence" value="ECO:0007669"/>
    <property type="project" value="UniProtKB-UniRule"/>
</dbReference>
<keyword evidence="6 10" id="KW-0479">Metal-binding</keyword>
<evidence type="ECO:0000256" key="6">
    <source>
        <dbReference type="ARBA" id="ARBA00022723"/>
    </source>
</evidence>
<evidence type="ECO:0000256" key="4">
    <source>
        <dbReference type="ARBA" id="ARBA00022490"/>
    </source>
</evidence>
<evidence type="ECO:0000256" key="3">
    <source>
        <dbReference type="ARBA" id="ARBA00022485"/>
    </source>
</evidence>
<feature type="binding site" evidence="10">
    <location>
        <position position="255"/>
    </location>
    <ligand>
        <name>[4Fe-4S] cluster</name>
        <dbReference type="ChEBI" id="CHEBI:49883"/>
    </ligand>
</feature>
<feature type="binding site" evidence="10">
    <location>
        <position position="244"/>
    </location>
    <ligand>
        <name>[4Fe-4S] cluster</name>
        <dbReference type="ChEBI" id="CHEBI:49883"/>
    </ligand>
</feature>
<dbReference type="InterPro" id="IPR046408">
    <property type="entry name" value="CIAPIN1"/>
</dbReference>
<dbReference type="AlphaFoldDB" id="A0A137PFA3"/>
<dbReference type="Gene3D" id="3.40.50.150">
    <property type="entry name" value="Vaccinia Virus protein VP39"/>
    <property type="match status" value="1"/>
</dbReference>
<organism evidence="13 14">
    <name type="scientific">Conidiobolus coronatus (strain ATCC 28846 / CBS 209.66 / NRRL 28638)</name>
    <name type="common">Delacroixia coronata</name>
    <dbReference type="NCBI Taxonomy" id="796925"/>
    <lineage>
        <taxon>Eukaryota</taxon>
        <taxon>Fungi</taxon>
        <taxon>Fungi incertae sedis</taxon>
        <taxon>Zoopagomycota</taxon>
        <taxon>Entomophthoromycotina</taxon>
        <taxon>Entomophthoromycetes</taxon>
        <taxon>Entomophthorales</taxon>
        <taxon>Ancylistaceae</taxon>
        <taxon>Conidiobolus</taxon>
    </lineage>
</organism>
<sequence length="285" mass="30877">MEIKNYLNQPNISNILFFASKDSSPELLNSIRSQLLSLVSKDNFQFEAAERADDLDLAAQKYSTIFLASLPSHLSHLPSSLTSKLYSSLKPNGQLFYLADSSSVQNLREVESDLKLIGFSSLNTQNISDSSSNQVIISGTKPDYQVGATFSLKSKKPEDKSANVTSKMAQWTMADDDEVEDDDLLDEDDLVKPTLESLARPGDGVAKKKACKNCSCGLAEIEAEEAKKDVQSNADAAPAPSSSCGNCYLGDAFRCGSCPYLGMPAFQPGEKVVLTSIFADDDLDL</sequence>
<dbReference type="InterPro" id="IPR007785">
    <property type="entry name" value="Anamorsin"/>
</dbReference>
<dbReference type="InterPro" id="IPR029063">
    <property type="entry name" value="SAM-dependent_MTases_sf"/>
</dbReference>
<dbReference type="HAMAP" id="MF_03115">
    <property type="entry name" value="Anamorsin"/>
    <property type="match status" value="1"/>
</dbReference>
<evidence type="ECO:0000256" key="2">
    <source>
        <dbReference type="ARBA" id="ARBA00008169"/>
    </source>
</evidence>
<dbReference type="GO" id="GO:0051539">
    <property type="term" value="F:4 iron, 4 sulfur cluster binding"/>
    <property type="evidence" value="ECO:0007669"/>
    <property type="project" value="UniProtKB-KW"/>
</dbReference>
<evidence type="ECO:0000256" key="7">
    <source>
        <dbReference type="ARBA" id="ARBA00023004"/>
    </source>
</evidence>
<comment type="similarity">
    <text evidence="2 10">Belongs to the anamorsin family.</text>
</comment>
<comment type="domain">
    <text evidence="10">The twin Cx2C motifs are involved in the recognition by the mitochondrial MIA40-ERV1 disulfide relay system. The formation of 2 disulfide bonds in the Cx2C motifs through dithiol/disulfide exchange reactions effectively traps the protein in the mitochondrial intermembrane space.</text>
</comment>
<feature type="binding site" evidence="10">
    <location>
        <position position="258"/>
    </location>
    <ligand>
        <name>[4Fe-4S] cluster</name>
        <dbReference type="ChEBI" id="CHEBI:49883"/>
    </ligand>
</feature>
<comment type="cofactor">
    <cofactor evidence="1 10">
        <name>[4Fe-4S] cluster</name>
        <dbReference type="ChEBI" id="CHEBI:49883"/>
    </cofactor>
</comment>
<keyword evidence="5" id="KW-0001">2Fe-2S</keyword>
<feature type="short sequence motif" description="Cx2C motif 2" evidence="10">
    <location>
        <begin position="255"/>
        <end position="258"/>
    </location>
</feature>
<keyword evidence="4 10" id="KW-0963">Cytoplasm</keyword>
<feature type="domain" description="Anamorsin N-terminal" evidence="12">
    <location>
        <begin position="14"/>
        <end position="147"/>
    </location>
</feature>
<dbReference type="OrthoDB" id="311633at2759"/>
<keyword evidence="9 10" id="KW-0496">Mitochondrion</keyword>
<dbReference type="GO" id="GO:0046872">
    <property type="term" value="F:metal ion binding"/>
    <property type="evidence" value="ECO:0007669"/>
    <property type="project" value="UniProtKB-KW"/>
</dbReference>
<dbReference type="GO" id="GO:0016226">
    <property type="term" value="P:iron-sulfur cluster assembly"/>
    <property type="evidence" value="ECO:0007669"/>
    <property type="project" value="UniProtKB-UniRule"/>
</dbReference>
<keyword evidence="8 10" id="KW-0411">Iron-sulfur</keyword>
<evidence type="ECO:0000259" key="11">
    <source>
        <dbReference type="Pfam" id="PF05093"/>
    </source>
</evidence>
<comment type="caution">
    <text evidence="10">Lacks conserved residue(s) required for the propagation of feature annotation.</text>
</comment>
<comment type="domain">
    <text evidence="10">The N-terminal domain has structural similarity with S-adenosyl-L-methionine-dependent methyltransferases, but does not bind S-adenosyl-L-methionine. It is required for correct assembly of the 2 Fe-S clusters.</text>
</comment>
<evidence type="ECO:0000313" key="13">
    <source>
        <dbReference type="EMBL" id="KXN73655.1"/>
    </source>
</evidence>
<evidence type="ECO:0000259" key="12">
    <source>
        <dbReference type="Pfam" id="PF20922"/>
    </source>
</evidence>
<keyword evidence="3 10" id="KW-0004">4Fe-4S</keyword>
<keyword evidence="14" id="KW-1185">Reference proteome</keyword>
<feature type="region of interest" description="Fe-S binding site B" evidence="10">
    <location>
        <begin position="244"/>
        <end position="258"/>
    </location>
</feature>
<accession>A0A137PFA3</accession>
<dbReference type="Pfam" id="PF20922">
    <property type="entry name" value="Anamorsin_N"/>
    <property type="match status" value="1"/>
</dbReference>
<comment type="domain">
    <text evidence="10">The C-terminal domain binds 2 Fe-S clusters but is otherwise mostly in an intrinsically disordered conformation.</text>
</comment>
<dbReference type="STRING" id="796925.A0A137PFA3"/>
<feature type="binding site" evidence="10">
    <location>
        <position position="247"/>
    </location>
    <ligand>
        <name>[4Fe-4S] cluster</name>
        <dbReference type="ChEBI" id="CHEBI:49883"/>
    </ligand>
</feature>